<organism evidence="3 4">
    <name type="scientific">Rhododendron williamsianum</name>
    <dbReference type="NCBI Taxonomy" id="262921"/>
    <lineage>
        <taxon>Eukaryota</taxon>
        <taxon>Viridiplantae</taxon>
        <taxon>Streptophyta</taxon>
        <taxon>Embryophyta</taxon>
        <taxon>Tracheophyta</taxon>
        <taxon>Spermatophyta</taxon>
        <taxon>Magnoliopsida</taxon>
        <taxon>eudicotyledons</taxon>
        <taxon>Gunneridae</taxon>
        <taxon>Pentapetalae</taxon>
        <taxon>asterids</taxon>
        <taxon>Ericales</taxon>
        <taxon>Ericaceae</taxon>
        <taxon>Ericoideae</taxon>
        <taxon>Rhodoreae</taxon>
        <taxon>Rhododendron</taxon>
    </lineage>
</organism>
<dbReference type="EMBL" id="QEFC01003445">
    <property type="protein sequence ID" value="KAE9448198.1"/>
    <property type="molecule type" value="Genomic_DNA"/>
</dbReference>
<feature type="region of interest" description="Disordered" evidence="2">
    <location>
        <begin position="91"/>
        <end position="112"/>
    </location>
</feature>
<evidence type="ECO:0000256" key="2">
    <source>
        <dbReference type="SAM" id="MobiDB-lite"/>
    </source>
</evidence>
<accession>A0A6A4KZY8</accession>
<evidence type="ECO:0000313" key="4">
    <source>
        <dbReference type="Proteomes" id="UP000428333"/>
    </source>
</evidence>
<dbReference type="PANTHER" id="PTHR33565:SF1">
    <property type="entry name" value="DORMANCY-ASSOCIATED PROTEIN HOMOLOG 3"/>
    <property type="match status" value="1"/>
</dbReference>
<dbReference type="Pfam" id="PF05564">
    <property type="entry name" value="Auxin_repressed"/>
    <property type="match status" value="1"/>
</dbReference>
<name>A0A6A4KZY8_9ERIC</name>
<protein>
    <submittedName>
        <fullName evidence="3">Uncharacterized protein</fullName>
    </submittedName>
</protein>
<feature type="region of interest" description="Disordered" evidence="2">
    <location>
        <begin position="1"/>
        <end position="34"/>
    </location>
</feature>
<evidence type="ECO:0000256" key="1">
    <source>
        <dbReference type="ARBA" id="ARBA00010502"/>
    </source>
</evidence>
<feature type="non-terminal residue" evidence="3">
    <location>
        <position position="1"/>
    </location>
</feature>
<proteinExistence type="inferred from homology"/>
<sequence length="186" mass="20668">MSLLDKLWDDTVAGPRPESGLGKLRKHPTFGFRSNPGKGTPLSLSYARCATNAFELMNSHNLWSNFEQMSESDGGSTEETLKVTRRIMIVKPPTENGSPPVSPAGSTPPVSPFAGKHDQAEYVRIALNSLGFKMKKFYGTEFRDLFELSSKASHYERLLAEEQDRKTASKGTYYRDPNYEVAAVEA</sequence>
<dbReference type="InterPro" id="IPR008406">
    <property type="entry name" value="DRM/ARP"/>
</dbReference>
<dbReference type="AlphaFoldDB" id="A0A6A4KZY8"/>
<dbReference type="OrthoDB" id="1912652at2759"/>
<evidence type="ECO:0000313" key="3">
    <source>
        <dbReference type="EMBL" id="KAE9448198.1"/>
    </source>
</evidence>
<dbReference type="Proteomes" id="UP000428333">
    <property type="component" value="Linkage Group LG12"/>
</dbReference>
<comment type="caution">
    <text evidence="3">The sequence shown here is derived from an EMBL/GenBank/DDBJ whole genome shotgun (WGS) entry which is preliminary data.</text>
</comment>
<gene>
    <name evidence="3" type="ORF">C3L33_19904</name>
</gene>
<dbReference type="PANTHER" id="PTHR33565">
    <property type="entry name" value="DORMANCY-ASSOCIATED PROTEIN 1"/>
    <property type="match status" value="1"/>
</dbReference>
<reference evidence="3 4" key="1">
    <citation type="journal article" date="2019" name="Genome Biol. Evol.">
        <title>The Rhododendron genome and chromosomal organization provide insight into shared whole-genome duplications across the heath family (Ericaceae).</title>
        <authorList>
            <person name="Soza V.L."/>
            <person name="Lindsley D."/>
            <person name="Waalkes A."/>
            <person name="Ramage E."/>
            <person name="Patwardhan R.P."/>
            <person name="Burton J.N."/>
            <person name="Adey A."/>
            <person name="Kumar A."/>
            <person name="Qiu R."/>
            <person name="Shendure J."/>
            <person name="Hall B."/>
        </authorList>
    </citation>
    <scope>NUCLEOTIDE SEQUENCE [LARGE SCALE GENOMIC DNA]</scope>
    <source>
        <strain evidence="3">RSF 1966-606</strain>
    </source>
</reference>
<keyword evidence="4" id="KW-1185">Reference proteome</keyword>
<comment type="similarity">
    <text evidence="1">Belongs to the DRM1/ARP family.</text>
</comment>